<dbReference type="OrthoDB" id="9800872at2"/>
<dbReference type="eggNOG" id="COG0607">
    <property type="taxonomic scope" value="Bacteria"/>
</dbReference>
<reference evidence="2 3" key="1">
    <citation type="submission" date="2012-01" db="EMBL/GenBank/DDBJ databases">
        <title>Complete sequence of chromosome of Clostridium pasteurianum BC1.</title>
        <authorList>
            <consortium name="US DOE Joint Genome Institute"/>
            <person name="Lucas S."/>
            <person name="Han J."/>
            <person name="Lapidus A."/>
            <person name="Cheng J.-F."/>
            <person name="Goodwin L."/>
            <person name="Pitluck S."/>
            <person name="Peters L."/>
            <person name="Mikhailova N."/>
            <person name="Teshima H."/>
            <person name="Detter J.C."/>
            <person name="Han C."/>
            <person name="Tapia R."/>
            <person name="Land M."/>
            <person name="Hauser L."/>
            <person name="Kyrpides N."/>
            <person name="Ivanova N."/>
            <person name="Pagani I."/>
            <person name="Dunn J."/>
            <person name="Taghavi S."/>
            <person name="Francis A."/>
            <person name="van der Lelie D."/>
            <person name="Woyke T."/>
        </authorList>
    </citation>
    <scope>NUCLEOTIDE SEQUENCE [LARGE SCALE GENOMIC DNA]</scope>
    <source>
        <strain evidence="2 3">BC1</strain>
    </source>
</reference>
<keyword evidence="2" id="KW-0808">Transferase</keyword>
<organism evidence="2 3">
    <name type="scientific">Clostridium pasteurianum BC1</name>
    <dbReference type="NCBI Taxonomy" id="86416"/>
    <lineage>
        <taxon>Bacteria</taxon>
        <taxon>Bacillati</taxon>
        <taxon>Bacillota</taxon>
        <taxon>Clostridia</taxon>
        <taxon>Eubacteriales</taxon>
        <taxon>Clostridiaceae</taxon>
        <taxon>Clostridium</taxon>
    </lineage>
</organism>
<dbReference type="SMART" id="SM00450">
    <property type="entry name" value="RHOD"/>
    <property type="match status" value="1"/>
</dbReference>
<feature type="domain" description="Rhodanese" evidence="1">
    <location>
        <begin position="27"/>
        <end position="117"/>
    </location>
</feature>
<dbReference type="KEGG" id="cpas:Clopa_1504"/>
<dbReference type="PANTHER" id="PTHR43031">
    <property type="entry name" value="FAD-DEPENDENT OXIDOREDUCTASE"/>
    <property type="match status" value="1"/>
</dbReference>
<evidence type="ECO:0000313" key="3">
    <source>
        <dbReference type="Proteomes" id="UP000013523"/>
    </source>
</evidence>
<accession>R4K9Y2</accession>
<dbReference type="InterPro" id="IPR001763">
    <property type="entry name" value="Rhodanese-like_dom"/>
</dbReference>
<dbReference type="AlphaFoldDB" id="R4K9Y2"/>
<dbReference type="EMBL" id="CP003261">
    <property type="protein sequence ID" value="AGK96450.1"/>
    <property type="molecule type" value="Genomic_DNA"/>
</dbReference>
<dbReference type="PROSITE" id="PS50206">
    <property type="entry name" value="RHODANESE_3"/>
    <property type="match status" value="1"/>
</dbReference>
<dbReference type="PATRIC" id="fig|86416.3.peg.1481"/>
<dbReference type="InterPro" id="IPR036873">
    <property type="entry name" value="Rhodanese-like_dom_sf"/>
</dbReference>
<evidence type="ECO:0000259" key="1">
    <source>
        <dbReference type="PROSITE" id="PS50206"/>
    </source>
</evidence>
<dbReference type="Proteomes" id="UP000013523">
    <property type="component" value="Chromosome"/>
</dbReference>
<protein>
    <submittedName>
        <fullName evidence="2">Rhodanese-related sulfurtransferase</fullName>
    </submittedName>
</protein>
<dbReference type="RefSeq" id="WP_015614772.1">
    <property type="nucleotide sequence ID" value="NC_021182.1"/>
</dbReference>
<dbReference type="Pfam" id="PF00581">
    <property type="entry name" value="Rhodanese"/>
    <property type="match status" value="1"/>
</dbReference>
<dbReference type="SUPFAM" id="SSF52821">
    <property type="entry name" value="Rhodanese/Cell cycle control phosphatase"/>
    <property type="match status" value="1"/>
</dbReference>
<gene>
    <name evidence="2" type="ORF">Clopa_1504</name>
</gene>
<dbReference type="STRING" id="86416.Clopa_1504"/>
<name>R4K9Y2_CLOPA</name>
<dbReference type="GO" id="GO:0016740">
    <property type="term" value="F:transferase activity"/>
    <property type="evidence" value="ECO:0007669"/>
    <property type="project" value="UniProtKB-KW"/>
</dbReference>
<dbReference type="HOGENOM" id="CLU_2046713_0_0_9"/>
<keyword evidence="3" id="KW-1185">Reference proteome</keyword>
<dbReference type="Gene3D" id="3.40.250.10">
    <property type="entry name" value="Rhodanese-like domain"/>
    <property type="match status" value="1"/>
</dbReference>
<proteinExistence type="predicted"/>
<dbReference type="PANTHER" id="PTHR43031:SF1">
    <property type="entry name" value="PYRIDINE NUCLEOTIDE-DISULPHIDE OXIDOREDUCTASE"/>
    <property type="match status" value="1"/>
</dbReference>
<sequence length="118" mass="13082">MTNLEYLENILEITISPMDFIAASKAQPDGFIVVDVRNAPQHLKKVKIAGAVEIPEKDIKNRLGDLSKDKVIVVYCWDIWCNLAKKASVELVKNGYTVKELTGGIAAWQSLNLPVTTL</sequence>
<dbReference type="InterPro" id="IPR050229">
    <property type="entry name" value="GlpE_sulfurtransferase"/>
</dbReference>
<evidence type="ECO:0000313" key="2">
    <source>
        <dbReference type="EMBL" id="AGK96450.1"/>
    </source>
</evidence>